<sequence>MKIQLQSKQSSLAKLCRRSRQEAATRRNL</sequence>
<dbReference type="EMBL" id="AWUE01015995">
    <property type="protein sequence ID" value="OMO94597.1"/>
    <property type="molecule type" value="Genomic_DNA"/>
</dbReference>
<accession>A0A1R3JIJ5</accession>
<evidence type="ECO:0000313" key="2">
    <source>
        <dbReference type="EMBL" id="OMO94597.1"/>
    </source>
</evidence>
<gene>
    <name evidence="2" type="ORF">COLO4_16270</name>
</gene>
<evidence type="ECO:0000313" key="3">
    <source>
        <dbReference type="Proteomes" id="UP000187203"/>
    </source>
</evidence>
<proteinExistence type="predicted"/>
<name>A0A1R3JIJ5_9ROSI</name>
<evidence type="ECO:0000256" key="1">
    <source>
        <dbReference type="SAM" id="MobiDB-lite"/>
    </source>
</evidence>
<comment type="caution">
    <text evidence="2">The sequence shown here is derived from an EMBL/GenBank/DDBJ whole genome shotgun (WGS) entry which is preliminary data.</text>
</comment>
<keyword evidence="3" id="KW-1185">Reference proteome</keyword>
<organism evidence="2 3">
    <name type="scientific">Corchorus olitorius</name>
    <dbReference type="NCBI Taxonomy" id="93759"/>
    <lineage>
        <taxon>Eukaryota</taxon>
        <taxon>Viridiplantae</taxon>
        <taxon>Streptophyta</taxon>
        <taxon>Embryophyta</taxon>
        <taxon>Tracheophyta</taxon>
        <taxon>Spermatophyta</taxon>
        <taxon>Magnoliopsida</taxon>
        <taxon>eudicotyledons</taxon>
        <taxon>Gunneridae</taxon>
        <taxon>Pentapetalae</taxon>
        <taxon>rosids</taxon>
        <taxon>malvids</taxon>
        <taxon>Malvales</taxon>
        <taxon>Malvaceae</taxon>
        <taxon>Grewioideae</taxon>
        <taxon>Apeibeae</taxon>
        <taxon>Corchorus</taxon>
    </lineage>
</organism>
<dbReference type="Proteomes" id="UP000187203">
    <property type="component" value="Unassembled WGS sequence"/>
</dbReference>
<feature type="region of interest" description="Disordered" evidence="1">
    <location>
        <begin position="1"/>
        <end position="29"/>
    </location>
</feature>
<dbReference type="AlphaFoldDB" id="A0A1R3JIJ5"/>
<protein>
    <submittedName>
        <fullName evidence="2">Uncharacterized protein</fullName>
    </submittedName>
</protein>
<feature type="compositionally biased region" description="Polar residues" evidence="1">
    <location>
        <begin position="1"/>
        <end position="12"/>
    </location>
</feature>
<reference evidence="3" key="1">
    <citation type="submission" date="2013-09" db="EMBL/GenBank/DDBJ databases">
        <title>Corchorus olitorius genome sequencing.</title>
        <authorList>
            <person name="Alam M."/>
            <person name="Haque M.S."/>
            <person name="Islam M.S."/>
            <person name="Emdad E.M."/>
            <person name="Islam M.M."/>
            <person name="Ahmed B."/>
            <person name="Halim A."/>
            <person name="Hossen Q.M.M."/>
            <person name="Hossain M.Z."/>
            <person name="Ahmed R."/>
            <person name="Khan M.M."/>
            <person name="Islam R."/>
            <person name="Rashid M.M."/>
            <person name="Khan S.A."/>
            <person name="Rahman M.S."/>
            <person name="Alam M."/>
            <person name="Yahiya A.S."/>
            <person name="Khan M.S."/>
            <person name="Azam M.S."/>
            <person name="Haque T."/>
            <person name="Lashkar M.Z.H."/>
            <person name="Akhand A.I."/>
            <person name="Morshed G."/>
            <person name="Roy S."/>
            <person name="Uddin K.S."/>
            <person name="Rabeya T."/>
            <person name="Hossain A.S."/>
            <person name="Chowdhury A."/>
            <person name="Snigdha A.R."/>
            <person name="Mortoza M.S."/>
            <person name="Matin S.A."/>
            <person name="Hoque S.M.E."/>
            <person name="Islam M.K."/>
            <person name="Roy D.K."/>
            <person name="Haider R."/>
            <person name="Moosa M.M."/>
            <person name="Elias S.M."/>
            <person name="Hasan A.M."/>
            <person name="Jahan S."/>
            <person name="Shafiuddin M."/>
            <person name="Mahmood N."/>
            <person name="Shommy N.S."/>
        </authorList>
    </citation>
    <scope>NUCLEOTIDE SEQUENCE [LARGE SCALE GENOMIC DNA]</scope>
    <source>
        <strain evidence="3">cv. O-4</strain>
    </source>
</reference>
<feature type="compositionally biased region" description="Basic and acidic residues" evidence="1">
    <location>
        <begin position="19"/>
        <end position="29"/>
    </location>
</feature>